<dbReference type="Proteomes" id="UP000800200">
    <property type="component" value="Unassembled WGS sequence"/>
</dbReference>
<proteinExistence type="predicted"/>
<organism evidence="3 4">
    <name type="scientific">Zopfia rhizophila CBS 207.26</name>
    <dbReference type="NCBI Taxonomy" id="1314779"/>
    <lineage>
        <taxon>Eukaryota</taxon>
        <taxon>Fungi</taxon>
        <taxon>Dikarya</taxon>
        <taxon>Ascomycota</taxon>
        <taxon>Pezizomycotina</taxon>
        <taxon>Dothideomycetes</taxon>
        <taxon>Dothideomycetes incertae sedis</taxon>
        <taxon>Zopfiaceae</taxon>
        <taxon>Zopfia</taxon>
    </lineage>
</organism>
<evidence type="ECO:0000313" key="3">
    <source>
        <dbReference type="EMBL" id="KAF2180341.1"/>
    </source>
</evidence>
<keyword evidence="2" id="KW-0812">Transmembrane</keyword>
<dbReference type="InterPro" id="IPR021514">
    <property type="entry name" value="DUF3176"/>
</dbReference>
<dbReference type="EMBL" id="ML994658">
    <property type="protein sequence ID" value="KAF2180341.1"/>
    <property type="molecule type" value="Genomic_DNA"/>
</dbReference>
<feature type="compositionally biased region" description="Low complexity" evidence="1">
    <location>
        <begin position="640"/>
        <end position="652"/>
    </location>
</feature>
<dbReference type="Pfam" id="PF11374">
    <property type="entry name" value="DUF3176"/>
    <property type="match status" value="1"/>
</dbReference>
<sequence>MADSSSRTLLAPHGENSKTGAGRRSTQQTPLFVFSLLTFLIASIVISIVILVTSHDDLVGSWRIQPAVLLSVVSGVYSLALGGLFVAGLAITWWKSISNGTTLKRLHFIYAGANPLQFLSALGAGSDARKVALAAALIFFVKLANGPFLQRSTRPRTHSVLRDVPMNIHLAKQIPDGFFGTVDASNDESARISQGWWFNLTMLTSNETGFSCPVNGTCEAFVPGAGLNYGCGSTTEQINLMDERSNGTSIFRIDLELNYESDQPMLWLTTRYLSGVDGSCIGTITTDACDIIPATVWYPIVIQNRTLKLDHSILLDNLAVLSNYTSAADANVTNATGIFQDSGALIGLYGGMGSIWSADAVLSGPTGYEFKNESGRNSYWARLFWDTEASFNSSTLPDFAKENCPLRFFPPTNDTLHSFFDFMFRSAFVVAGTEPEHLQNFTAVFRGEELFYRTDFRFLAVATVIMIAGLLSALLLLWGWWDLDRHVTLSPLETGKAFGAPILLSAGPEKEAKGIVEEIGHERVAYDGDELVWNGSVYTSGRYELGQGSSVRGRGSGDTEERSLAGSWRELDNESPGRGCSRGHRRGSNNNGSEGSGFEHSLGVSTRKWFGGQEGGGTMKRARQRSESGGGVPLLSLNLTPGSTSTPGSGSPQLPPIRVGGSLKMSPLSTSGRRGCGSGPSVNTYIVCTLRSFAGIILLDVYNTPPQTIDLNPFNPDPGMTCMISDVAAEAFETSTLWFPALAALGNISDIDPSYLER</sequence>
<protein>
    <submittedName>
        <fullName evidence="3">Uncharacterized protein</fullName>
    </submittedName>
</protein>
<dbReference type="AlphaFoldDB" id="A0A6A6DLJ2"/>
<dbReference type="PANTHER" id="PTHR37576:SF2">
    <property type="entry name" value="DEFECT AT LOW TEMPERATURE PROTEIN 1"/>
    <property type="match status" value="1"/>
</dbReference>
<evidence type="ECO:0000256" key="2">
    <source>
        <dbReference type="SAM" id="Phobius"/>
    </source>
</evidence>
<feature type="transmembrane region" description="Helical" evidence="2">
    <location>
        <begin position="31"/>
        <end position="52"/>
    </location>
</feature>
<accession>A0A6A6DLJ2</accession>
<evidence type="ECO:0000256" key="1">
    <source>
        <dbReference type="SAM" id="MobiDB-lite"/>
    </source>
</evidence>
<dbReference type="OrthoDB" id="5357734at2759"/>
<keyword evidence="2" id="KW-1133">Transmembrane helix</keyword>
<gene>
    <name evidence="3" type="ORF">K469DRAFT_692863</name>
</gene>
<feature type="region of interest" description="Disordered" evidence="1">
    <location>
        <begin position="1"/>
        <end position="23"/>
    </location>
</feature>
<name>A0A6A6DLJ2_9PEZI</name>
<keyword evidence="2" id="KW-0472">Membrane</keyword>
<evidence type="ECO:0000313" key="4">
    <source>
        <dbReference type="Proteomes" id="UP000800200"/>
    </source>
</evidence>
<dbReference type="PANTHER" id="PTHR37576">
    <property type="entry name" value="DEFECT AT LOW TEMPERATURE PROTEIN 1"/>
    <property type="match status" value="1"/>
</dbReference>
<keyword evidence="4" id="KW-1185">Reference proteome</keyword>
<reference evidence="3" key="1">
    <citation type="journal article" date="2020" name="Stud. Mycol.">
        <title>101 Dothideomycetes genomes: a test case for predicting lifestyles and emergence of pathogens.</title>
        <authorList>
            <person name="Haridas S."/>
            <person name="Albert R."/>
            <person name="Binder M."/>
            <person name="Bloem J."/>
            <person name="Labutti K."/>
            <person name="Salamov A."/>
            <person name="Andreopoulos B."/>
            <person name="Baker S."/>
            <person name="Barry K."/>
            <person name="Bills G."/>
            <person name="Bluhm B."/>
            <person name="Cannon C."/>
            <person name="Castanera R."/>
            <person name="Culley D."/>
            <person name="Daum C."/>
            <person name="Ezra D."/>
            <person name="Gonzalez J."/>
            <person name="Henrissat B."/>
            <person name="Kuo A."/>
            <person name="Liang C."/>
            <person name="Lipzen A."/>
            <person name="Lutzoni F."/>
            <person name="Magnuson J."/>
            <person name="Mondo S."/>
            <person name="Nolan M."/>
            <person name="Ohm R."/>
            <person name="Pangilinan J."/>
            <person name="Park H.-J."/>
            <person name="Ramirez L."/>
            <person name="Alfaro M."/>
            <person name="Sun H."/>
            <person name="Tritt A."/>
            <person name="Yoshinaga Y."/>
            <person name="Zwiers L.-H."/>
            <person name="Turgeon B."/>
            <person name="Goodwin S."/>
            <person name="Spatafora J."/>
            <person name="Crous P."/>
            <person name="Grigoriev I."/>
        </authorList>
    </citation>
    <scope>NUCLEOTIDE SEQUENCE</scope>
    <source>
        <strain evidence="3">CBS 207.26</strain>
    </source>
</reference>
<feature type="region of interest" description="Disordered" evidence="1">
    <location>
        <begin position="547"/>
        <end position="654"/>
    </location>
</feature>
<feature type="transmembrane region" description="Helical" evidence="2">
    <location>
        <begin position="458"/>
        <end position="481"/>
    </location>
</feature>
<feature type="transmembrane region" description="Helical" evidence="2">
    <location>
        <begin position="72"/>
        <end position="94"/>
    </location>
</feature>